<feature type="transmembrane region" description="Helical" evidence="3">
    <location>
        <begin position="20"/>
        <end position="37"/>
    </location>
</feature>
<proteinExistence type="predicted"/>
<accession>A0A9X1WAH6</accession>
<comment type="caution">
    <text evidence="4">The sequence shown here is derived from an EMBL/GenBank/DDBJ whole genome shotgun (WGS) entry which is preliminary data.</text>
</comment>
<keyword evidence="5" id="KW-1185">Reference proteome</keyword>
<organism evidence="4 5">
    <name type="scientific">Vibrio gelatinilyticus</name>
    <dbReference type="NCBI Taxonomy" id="2893468"/>
    <lineage>
        <taxon>Bacteria</taxon>
        <taxon>Pseudomonadati</taxon>
        <taxon>Pseudomonadota</taxon>
        <taxon>Gammaproteobacteria</taxon>
        <taxon>Vibrionales</taxon>
        <taxon>Vibrionaceae</taxon>
        <taxon>Vibrio</taxon>
    </lineage>
</organism>
<evidence type="ECO:0000256" key="2">
    <source>
        <dbReference type="SAM" id="MobiDB-lite"/>
    </source>
</evidence>
<evidence type="ECO:0000256" key="1">
    <source>
        <dbReference type="SAM" id="Coils"/>
    </source>
</evidence>
<dbReference type="EMBL" id="JAJNNZ010000007">
    <property type="protein sequence ID" value="MCJ2377317.1"/>
    <property type="molecule type" value="Genomic_DNA"/>
</dbReference>
<evidence type="ECO:0000313" key="4">
    <source>
        <dbReference type="EMBL" id="MCJ2377317.1"/>
    </source>
</evidence>
<keyword evidence="3" id="KW-1133">Transmembrane helix</keyword>
<name>A0A9X1WAH6_9VIBR</name>
<dbReference type="Pfam" id="PF10975">
    <property type="entry name" value="DUF2802"/>
    <property type="match status" value="1"/>
</dbReference>
<keyword evidence="3" id="KW-0472">Membrane</keyword>
<sequence length="175" mass="19911">MGRNGVPIMLESLPIDSPLLWIGALITFVGLVWLLSLNRANRRLINALRQNHRTTEKELDKCNKQLLEVRSVLVGLGQRVTEQQELIQHLTERVSELENIDNDGRLYTRASKMVKLGAGLNELIEECELPKAEAELMMSLQNKIVGKEKVPPLQGQNIPSRRQVKNKPDFSQRIK</sequence>
<evidence type="ECO:0000313" key="5">
    <source>
        <dbReference type="Proteomes" id="UP001139488"/>
    </source>
</evidence>
<gene>
    <name evidence="4" type="ORF">LNL84_10800</name>
</gene>
<evidence type="ECO:0000256" key="3">
    <source>
        <dbReference type="SAM" id="Phobius"/>
    </source>
</evidence>
<protein>
    <submittedName>
        <fullName evidence="4">DUF2802 domain-containing protein</fullName>
    </submittedName>
</protein>
<feature type="region of interest" description="Disordered" evidence="2">
    <location>
        <begin position="149"/>
        <end position="175"/>
    </location>
</feature>
<reference evidence="4" key="1">
    <citation type="submission" date="2021-11" db="EMBL/GenBank/DDBJ databases">
        <title>Vibrio ZSDE26 sp. nov. and Vibrio ZSDZ34 sp. nov., isolated from coastal seawater in Qingdao.</title>
        <authorList>
            <person name="Zhang P."/>
        </authorList>
    </citation>
    <scope>NUCLEOTIDE SEQUENCE</scope>
    <source>
        <strain evidence="4">ZSDZ34</strain>
    </source>
</reference>
<feature type="compositionally biased region" description="Basic and acidic residues" evidence="2">
    <location>
        <begin position="166"/>
        <end position="175"/>
    </location>
</feature>
<dbReference type="InterPro" id="IPR021244">
    <property type="entry name" value="DUF2802"/>
</dbReference>
<feature type="coiled-coil region" evidence="1">
    <location>
        <begin position="37"/>
        <end position="100"/>
    </location>
</feature>
<keyword evidence="1" id="KW-0175">Coiled coil</keyword>
<dbReference type="Proteomes" id="UP001139488">
    <property type="component" value="Unassembled WGS sequence"/>
</dbReference>
<keyword evidence="3" id="KW-0812">Transmembrane</keyword>
<dbReference type="AlphaFoldDB" id="A0A9X1WAH6"/>